<dbReference type="Proteomes" id="UP000820818">
    <property type="component" value="Linkage Group LG8"/>
</dbReference>
<protein>
    <submittedName>
        <fullName evidence="1">Uncharacterized protein</fullName>
    </submittedName>
</protein>
<evidence type="ECO:0000313" key="1">
    <source>
        <dbReference type="EMBL" id="KAI9554931.1"/>
    </source>
</evidence>
<gene>
    <name evidence="1" type="ORF">GHT06_020211</name>
</gene>
<reference evidence="1 2" key="1">
    <citation type="submission" date="2022-05" db="EMBL/GenBank/DDBJ databases">
        <title>A multi-omics perspective on studying reproductive biology in Daphnia sinensis.</title>
        <authorList>
            <person name="Jia J."/>
        </authorList>
    </citation>
    <scope>NUCLEOTIDE SEQUENCE [LARGE SCALE GENOMIC DNA]</scope>
    <source>
        <strain evidence="1 2">WSL</strain>
    </source>
</reference>
<name>A0AAD5KL54_9CRUS</name>
<accession>A0AAD5KL54</accession>
<evidence type="ECO:0000313" key="2">
    <source>
        <dbReference type="Proteomes" id="UP000820818"/>
    </source>
</evidence>
<keyword evidence="2" id="KW-1185">Reference proteome</keyword>
<proteinExistence type="predicted"/>
<sequence length="185" mass="20996">MLVLNFIHHLIVLNVKTEIGCLDSYSAFPFDNKLQSIKNVLRTSANPLAQVVRRIKEIEDIAIDGFAAPMSTDIICSGLHTNGPTHPNFKGYEYNFMKLQNWKIGTKRPNHCIFLKNGNVALVKNILKTLNGQISILVQKYVKCEHLYLSPRSSKDFQELVVSELSEECELTSVDGLLAKRFDFR</sequence>
<comment type="caution">
    <text evidence="1">The sequence shown here is derived from an EMBL/GenBank/DDBJ whole genome shotgun (WGS) entry which is preliminary data.</text>
</comment>
<dbReference type="AlphaFoldDB" id="A0AAD5KL54"/>
<organism evidence="1 2">
    <name type="scientific">Daphnia sinensis</name>
    <dbReference type="NCBI Taxonomy" id="1820382"/>
    <lineage>
        <taxon>Eukaryota</taxon>
        <taxon>Metazoa</taxon>
        <taxon>Ecdysozoa</taxon>
        <taxon>Arthropoda</taxon>
        <taxon>Crustacea</taxon>
        <taxon>Branchiopoda</taxon>
        <taxon>Diplostraca</taxon>
        <taxon>Cladocera</taxon>
        <taxon>Anomopoda</taxon>
        <taxon>Daphniidae</taxon>
        <taxon>Daphnia</taxon>
        <taxon>Daphnia similis group</taxon>
    </lineage>
</organism>
<dbReference type="EMBL" id="WJBH02000008">
    <property type="protein sequence ID" value="KAI9554931.1"/>
    <property type="molecule type" value="Genomic_DNA"/>
</dbReference>